<protein>
    <submittedName>
        <fullName evidence="1">Uncharacterized protein</fullName>
    </submittedName>
</protein>
<organism evidence="1 2">
    <name type="scientific">Dermacentor silvarum</name>
    <name type="common">Tick</name>
    <dbReference type="NCBI Taxonomy" id="543639"/>
    <lineage>
        <taxon>Eukaryota</taxon>
        <taxon>Metazoa</taxon>
        <taxon>Ecdysozoa</taxon>
        <taxon>Arthropoda</taxon>
        <taxon>Chelicerata</taxon>
        <taxon>Arachnida</taxon>
        <taxon>Acari</taxon>
        <taxon>Parasitiformes</taxon>
        <taxon>Ixodida</taxon>
        <taxon>Ixodoidea</taxon>
        <taxon>Ixodidae</taxon>
        <taxon>Rhipicephalinae</taxon>
        <taxon>Dermacentor</taxon>
    </lineage>
</organism>
<evidence type="ECO:0000313" key="2">
    <source>
        <dbReference type="Proteomes" id="UP000821865"/>
    </source>
</evidence>
<comment type="caution">
    <text evidence="1">The sequence shown here is derived from an EMBL/GenBank/DDBJ whole genome shotgun (WGS) entry which is preliminary data.</text>
</comment>
<keyword evidence="2" id="KW-1185">Reference proteome</keyword>
<accession>A0ACB8C914</accession>
<gene>
    <name evidence="1" type="ORF">HPB49_011771</name>
</gene>
<name>A0ACB8C914_DERSI</name>
<sequence>MRGLCLLYEQMVTHPPVAVASPPPHQRPPKAYLSHGGATKHRTPVATMQQAASCKLQEQLEGDAISPGLSKPPGQSAASRAARPQDNADKGGHRHPTGRVAHSPVEDPGSRGPNNAAMDKLFFTDSFRKILRVGQVQTDNNVFRLHYRFTGLFLLACSVLVSATQFFGNPIYCVAHDAIPEPVMNTYCWVEGTITLPRSLNGTVGKQVASPGVDQRRIKDGDEVIEHAYYQWVCFVLCLQAIMFYFPRWLWRSWENGRVQSLLLELNKPLLEHEKKQKQVDDVVDYFYRHRSQNQSYALRFFLCELINFINVIGQMYFIDKFLGGMFSTYGADVIRFMNEDPEVRVDPMIRVFPKMTKCRFHRFGTSGDVQKHDSICLLPLNIINEKIYVFLWFWLIILAVVTGITLLYRVVVCAFPRYRYLLLKTLSRMVPPKNMDQLVMKAAYGDWFVLYLLKDNMQAYHFRDIVMKLSQRLAAEKDPDYVDGAVNSSV</sequence>
<proteinExistence type="predicted"/>
<evidence type="ECO:0000313" key="1">
    <source>
        <dbReference type="EMBL" id="KAH7937406.1"/>
    </source>
</evidence>
<reference evidence="1" key="1">
    <citation type="submission" date="2020-05" db="EMBL/GenBank/DDBJ databases">
        <title>Large-scale comparative analyses of tick genomes elucidate their genetic diversity and vector capacities.</title>
        <authorList>
            <person name="Jia N."/>
            <person name="Wang J."/>
            <person name="Shi W."/>
            <person name="Du L."/>
            <person name="Sun Y."/>
            <person name="Zhan W."/>
            <person name="Jiang J."/>
            <person name="Wang Q."/>
            <person name="Zhang B."/>
            <person name="Ji P."/>
            <person name="Sakyi L.B."/>
            <person name="Cui X."/>
            <person name="Yuan T."/>
            <person name="Jiang B."/>
            <person name="Yang W."/>
            <person name="Lam T.T.-Y."/>
            <person name="Chang Q."/>
            <person name="Ding S."/>
            <person name="Wang X."/>
            <person name="Zhu J."/>
            <person name="Ruan X."/>
            <person name="Zhao L."/>
            <person name="Wei J."/>
            <person name="Que T."/>
            <person name="Du C."/>
            <person name="Cheng J."/>
            <person name="Dai P."/>
            <person name="Han X."/>
            <person name="Huang E."/>
            <person name="Gao Y."/>
            <person name="Liu J."/>
            <person name="Shao H."/>
            <person name="Ye R."/>
            <person name="Li L."/>
            <person name="Wei W."/>
            <person name="Wang X."/>
            <person name="Wang C."/>
            <person name="Yang T."/>
            <person name="Huo Q."/>
            <person name="Li W."/>
            <person name="Guo W."/>
            <person name="Chen H."/>
            <person name="Zhou L."/>
            <person name="Ni X."/>
            <person name="Tian J."/>
            <person name="Zhou Y."/>
            <person name="Sheng Y."/>
            <person name="Liu T."/>
            <person name="Pan Y."/>
            <person name="Xia L."/>
            <person name="Li J."/>
            <person name="Zhao F."/>
            <person name="Cao W."/>
        </authorList>
    </citation>
    <scope>NUCLEOTIDE SEQUENCE</scope>
    <source>
        <strain evidence="1">Dsil-2018</strain>
    </source>
</reference>
<dbReference type="Proteomes" id="UP000821865">
    <property type="component" value="Chromosome 8"/>
</dbReference>
<dbReference type="EMBL" id="CM023477">
    <property type="protein sequence ID" value="KAH7937406.1"/>
    <property type="molecule type" value="Genomic_DNA"/>
</dbReference>